<evidence type="ECO:0000256" key="4">
    <source>
        <dbReference type="ARBA" id="ARBA00022692"/>
    </source>
</evidence>
<dbReference type="PANTHER" id="PTHR13301">
    <property type="entry name" value="X-BOX TRANSCRIPTION FACTOR-RELATED"/>
    <property type="match status" value="1"/>
</dbReference>
<feature type="binding site" evidence="8">
    <location>
        <position position="395"/>
    </location>
    <ligand>
        <name>Mn(2+)</name>
        <dbReference type="ChEBI" id="CHEBI:29035"/>
    </ligand>
</feature>
<feature type="region of interest" description="Disordered" evidence="9">
    <location>
        <begin position="1"/>
        <end position="104"/>
    </location>
</feature>
<keyword evidence="2" id="KW-0328">Glycosyltransferase</keyword>
<evidence type="ECO:0000256" key="5">
    <source>
        <dbReference type="ARBA" id="ARBA00022989"/>
    </source>
</evidence>
<dbReference type="GO" id="GO:0016020">
    <property type="term" value="C:membrane"/>
    <property type="evidence" value="ECO:0007669"/>
    <property type="project" value="InterPro"/>
</dbReference>
<feature type="binding site" evidence="8">
    <location>
        <position position="419"/>
    </location>
    <ligand>
        <name>Mn(2+)</name>
        <dbReference type="ChEBI" id="CHEBI:29035"/>
    </ligand>
</feature>
<dbReference type="Pfam" id="PF03552">
    <property type="entry name" value="Cellulose_synt"/>
    <property type="match status" value="1"/>
</dbReference>
<organism evidence="11 12">
    <name type="scientific">Klebsormidium nitens</name>
    <name type="common">Green alga</name>
    <name type="synonym">Ulothrix nitens</name>
    <dbReference type="NCBI Taxonomy" id="105231"/>
    <lineage>
        <taxon>Eukaryota</taxon>
        <taxon>Viridiplantae</taxon>
        <taxon>Streptophyta</taxon>
        <taxon>Klebsormidiophyceae</taxon>
        <taxon>Klebsormidiales</taxon>
        <taxon>Klebsormidiaceae</taxon>
        <taxon>Klebsormidium</taxon>
    </lineage>
</organism>
<feature type="transmembrane region" description="Helical" evidence="10">
    <location>
        <begin position="156"/>
        <end position="176"/>
    </location>
</feature>
<dbReference type="AlphaFoldDB" id="A0A1Y1IKF0"/>
<evidence type="ECO:0000256" key="8">
    <source>
        <dbReference type="PIRSR" id="PIRSR605150-3"/>
    </source>
</evidence>
<keyword evidence="12" id="KW-1185">Reference proteome</keyword>
<sequence>MMEPTRLTPEVLAAAAARADEEDALDTPPAPRAPASMTEELPPLPRVSSPRLGSNSPRAAPARKSNYGSIQPLNTPEYGRRDDSDLEGSEAEGPEGGGGSTVSEEFTSYDRARLQLYRKVPVKAGLINPYRFLVFLRLLVMLGFFFWRITNPNNKAFGLWMTAVICEIWIGLAWLIDQGPRLGPVNRETFMDRLMQKYDRENEDSKLRAVDFFIHSSDPENDSPILTCNAALSVLALDYPVEKVSCYVNDEGASMLTFQVLTETASFARDWVPFCKKFDIEPRAPENYFAIKVDYTKDKKHPDFVKERRAMKHHYEEFKVRINALVAKCAKQRPLEGWRVADGTPWPGNNPQDHPGMIQILLQPNVNALDNENNLLPRLVYLSREKRPGYDTHRKAGAMNALLRASALITNAPYICFMDCDTYVNNANGVKEAMCFFEDPQKGGKVSYVQFPLRYDGVDPHDRYNNHNTAFYDIYLKGLDGIQGPIFLGNGTVFRRGSLYGALPPQLDKRAKPKRGCLGLCCSCFGCCGPARPNKTSEMDLEEQDQEELQLMPFKWHTARYGTCENFVSSTFETAGGAPVNSPRTTLSDVILVISCGYEENTQWGKEIGWIYCSSAEHVVTGQKVHARGWRSIYCLPKRPAFRRPAQINLADRLHAVLTEALGAVETYWSKYNVLWWRPCSSQLKRRQRLAYLNAAAYPMVAIPVSAYCVLPAICLITNQFIVGHVTNIGAGIFVAYALVYGLSCWFEMRWSAVPLEEWWRAQQMWVINCTSGYLAAVGQGSLRVFAGCEGALKAAPHEHEGHYDYAELYTFRWTWLLITPLTVILINCFGVVAGLAKAVNNKNPEWGQLAVRLVYAIVVLTFMYPFAKGLMGRHRRVPTIVIVWCLMLAIIFSLLWVQVLF</sequence>
<keyword evidence="5 10" id="KW-1133">Transmembrane helix</keyword>
<keyword evidence="6 10" id="KW-0472">Membrane</keyword>
<evidence type="ECO:0000256" key="2">
    <source>
        <dbReference type="ARBA" id="ARBA00022676"/>
    </source>
</evidence>
<evidence type="ECO:0000256" key="7">
    <source>
        <dbReference type="ARBA" id="ARBA00023316"/>
    </source>
</evidence>
<dbReference type="GO" id="GO:0030244">
    <property type="term" value="P:cellulose biosynthetic process"/>
    <property type="evidence" value="ECO:0007669"/>
    <property type="project" value="InterPro"/>
</dbReference>
<feature type="transmembrane region" description="Helical" evidence="10">
    <location>
        <begin position="695"/>
        <end position="723"/>
    </location>
</feature>
<comment type="subcellular location">
    <subcellularLocation>
        <location evidence="1">Endomembrane system</location>
        <topology evidence="1">Multi-pass membrane protein</topology>
    </subcellularLocation>
</comment>
<keyword evidence="7" id="KW-0961">Cell wall biogenesis/degradation</keyword>
<feature type="compositionally biased region" description="Acidic residues" evidence="9">
    <location>
        <begin position="84"/>
        <end position="93"/>
    </location>
</feature>
<keyword evidence="3" id="KW-0808">Transferase</keyword>
<dbReference type="Gene3D" id="3.90.550.10">
    <property type="entry name" value="Spore Coat Polysaccharide Biosynthesis Protein SpsA, Chain A"/>
    <property type="match status" value="1"/>
</dbReference>
<dbReference type="OMA" id="EHELNED"/>
<dbReference type="OrthoDB" id="72851at2759"/>
<evidence type="ECO:0000313" key="12">
    <source>
        <dbReference type="Proteomes" id="UP000054558"/>
    </source>
</evidence>
<evidence type="ECO:0000256" key="10">
    <source>
        <dbReference type="SAM" id="Phobius"/>
    </source>
</evidence>
<dbReference type="Proteomes" id="UP000054558">
    <property type="component" value="Unassembled WGS sequence"/>
</dbReference>
<proteinExistence type="predicted"/>
<evidence type="ECO:0000313" key="11">
    <source>
        <dbReference type="EMBL" id="GAQ91330.1"/>
    </source>
</evidence>
<feature type="transmembrane region" description="Helical" evidence="10">
    <location>
        <begin position="816"/>
        <end position="838"/>
    </location>
</feature>
<evidence type="ECO:0000256" key="9">
    <source>
        <dbReference type="SAM" id="MobiDB-lite"/>
    </source>
</evidence>
<dbReference type="GO" id="GO:0071555">
    <property type="term" value="P:cell wall organization"/>
    <property type="evidence" value="ECO:0007669"/>
    <property type="project" value="UniProtKB-KW"/>
</dbReference>
<dbReference type="GO" id="GO:0016760">
    <property type="term" value="F:cellulose synthase (UDP-forming) activity"/>
    <property type="evidence" value="ECO:0007669"/>
    <property type="project" value="InterPro"/>
</dbReference>
<accession>A0A1Y1IKF0</accession>
<reference evidence="11 12" key="1">
    <citation type="journal article" date="2014" name="Nat. Commun.">
        <title>Klebsormidium flaccidum genome reveals primary factors for plant terrestrial adaptation.</title>
        <authorList>
            <person name="Hori K."/>
            <person name="Maruyama F."/>
            <person name="Fujisawa T."/>
            <person name="Togashi T."/>
            <person name="Yamamoto N."/>
            <person name="Seo M."/>
            <person name="Sato S."/>
            <person name="Yamada T."/>
            <person name="Mori H."/>
            <person name="Tajima N."/>
            <person name="Moriyama T."/>
            <person name="Ikeuchi M."/>
            <person name="Watanabe M."/>
            <person name="Wada H."/>
            <person name="Kobayashi K."/>
            <person name="Saito M."/>
            <person name="Masuda T."/>
            <person name="Sasaki-Sekimoto Y."/>
            <person name="Mashiguchi K."/>
            <person name="Awai K."/>
            <person name="Shimojima M."/>
            <person name="Masuda S."/>
            <person name="Iwai M."/>
            <person name="Nobusawa T."/>
            <person name="Narise T."/>
            <person name="Kondo S."/>
            <person name="Saito H."/>
            <person name="Sato R."/>
            <person name="Murakawa M."/>
            <person name="Ihara Y."/>
            <person name="Oshima-Yamada Y."/>
            <person name="Ohtaka K."/>
            <person name="Satoh M."/>
            <person name="Sonobe K."/>
            <person name="Ishii M."/>
            <person name="Ohtani R."/>
            <person name="Kanamori-Sato M."/>
            <person name="Honoki R."/>
            <person name="Miyazaki D."/>
            <person name="Mochizuki H."/>
            <person name="Umetsu J."/>
            <person name="Higashi K."/>
            <person name="Shibata D."/>
            <person name="Kamiya Y."/>
            <person name="Sato N."/>
            <person name="Nakamura Y."/>
            <person name="Tabata S."/>
            <person name="Ida S."/>
            <person name="Kurokawa K."/>
            <person name="Ohta H."/>
        </authorList>
    </citation>
    <scope>NUCLEOTIDE SEQUENCE [LARGE SCALE GENOMIC DNA]</scope>
    <source>
        <strain evidence="11 12">NIES-2285</strain>
    </source>
</reference>
<name>A0A1Y1IKF0_KLENI</name>
<dbReference type="SUPFAM" id="SSF53448">
    <property type="entry name" value="Nucleotide-diphospho-sugar transferases"/>
    <property type="match status" value="1"/>
</dbReference>
<evidence type="ECO:0000256" key="1">
    <source>
        <dbReference type="ARBA" id="ARBA00004127"/>
    </source>
</evidence>
<keyword evidence="4 10" id="KW-0812">Transmembrane</keyword>
<evidence type="ECO:0000256" key="6">
    <source>
        <dbReference type="ARBA" id="ARBA00023136"/>
    </source>
</evidence>
<dbReference type="EMBL" id="DF237715">
    <property type="protein sequence ID" value="GAQ91330.1"/>
    <property type="molecule type" value="Genomic_DNA"/>
</dbReference>
<dbReference type="STRING" id="105231.A0A1Y1IKF0"/>
<protein>
    <submittedName>
        <fullName evidence="11">Cellulose synthase family protein</fullName>
    </submittedName>
</protein>
<evidence type="ECO:0000256" key="3">
    <source>
        <dbReference type="ARBA" id="ARBA00022679"/>
    </source>
</evidence>
<gene>
    <name evidence="11" type="ORF">KFL_007660040</name>
</gene>
<dbReference type="InterPro" id="IPR005150">
    <property type="entry name" value="Cellulose_synth"/>
</dbReference>
<feature type="transmembrane region" description="Helical" evidence="10">
    <location>
        <begin position="880"/>
        <end position="900"/>
    </location>
</feature>
<dbReference type="InterPro" id="IPR029044">
    <property type="entry name" value="Nucleotide-diphossugar_trans"/>
</dbReference>
<feature type="transmembrane region" description="Helical" evidence="10">
    <location>
        <begin position="132"/>
        <end position="150"/>
    </location>
</feature>
<feature type="transmembrane region" description="Helical" evidence="10">
    <location>
        <begin position="850"/>
        <end position="868"/>
    </location>
</feature>
<dbReference type="GO" id="GO:0012505">
    <property type="term" value="C:endomembrane system"/>
    <property type="evidence" value="ECO:0007669"/>
    <property type="project" value="UniProtKB-SubCell"/>
</dbReference>
<feature type="transmembrane region" description="Helical" evidence="10">
    <location>
        <begin position="729"/>
        <end position="747"/>
    </location>
</feature>